<feature type="compositionally biased region" description="Basic and acidic residues" evidence="7">
    <location>
        <begin position="1041"/>
        <end position="1053"/>
    </location>
</feature>
<feature type="compositionally biased region" description="Polar residues" evidence="7">
    <location>
        <begin position="349"/>
        <end position="361"/>
    </location>
</feature>
<comment type="similarity">
    <text evidence="6">Belongs to the RNR ribonuclease family. DIS3L2 subfamily.</text>
</comment>
<feature type="region of interest" description="Disordered" evidence="7">
    <location>
        <begin position="685"/>
        <end position="710"/>
    </location>
</feature>
<dbReference type="Proteomes" id="UP000383932">
    <property type="component" value="Unassembled WGS sequence"/>
</dbReference>
<dbReference type="SUPFAM" id="SSF50249">
    <property type="entry name" value="Nucleic acid-binding proteins"/>
    <property type="match status" value="3"/>
</dbReference>
<comment type="subcellular location">
    <subcellularLocation>
        <location evidence="6">Cytoplasm</location>
    </subcellularLocation>
    <subcellularLocation>
        <location evidence="6">Cytoplasm</location>
        <location evidence="6">P-body</location>
    </subcellularLocation>
</comment>
<dbReference type="InterPro" id="IPR036380">
    <property type="entry name" value="Isochorismatase-like_sf"/>
</dbReference>
<feature type="compositionally biased region" description="Low complexity" evidence="7">
    <location>
        <begin position="435"/>
        <end position="459"/>
    </location>
</feature>
<feature type="compositionally biased region" description="Low complexity" evidence="7">
    <location>
        <begin position="596"/>
        <end position="611"/>
    </location>
</feature>
<feature type="region of interest" description="Disordered" evidence="7">
    <location>
        <begin position="1122"/>
        <end position="1146"/>
    </location>
</feature>
<dbReference type="Pfam" id="PF17849">
    <property type="entry name" value="OB_Dis3"/>
    <property type="match status" value="1"/>
</dbReference>
<keyword evidence="2 6" id="KW-0963">Cytoplasm</keyword>
<keyword evidence="10" id="KW-1185">Reference proteome</keyword>
<dbReference type="SMART" id="SM00955">
    <property type="entry name" value="RNB"/>
    <property type="match status" value="1"/>
</dbReference>
<feature type="compositionally biased region" description="Low complexity" evidence="7">
    <location>
        <begin position="553"/>
        <end position="572"/>
    </location>
</feature>
<comment type="similarity">
    <text evidence="1">Belongs to the isochorismatase family.</text>
</comment>
<evidence type="ECO:0000256" key="5">
    <source>
        <dbReference type="ARBA" id="ARBA00022884"/>
    </source>
</evidence>
<evidence type="ECO:0000256" key="1">
    <source>
        <dbReference type="ARBA" id="ARBA00006336"/>
    </source>
</evidence>
<reference evidence="9 10" key="1">
    <citation type="journal article" date="2019" name="Fungal Biol. Biotechnol.">
        <title>Draft genome sequence of fastidious pathogen Ceratobasidium theobromae, which causes vascular-streak dieback in Theobroma cacao.</title>
        <authorList>
            <person name="Ali S.S."/>
            <person name="Asman A."/>
            <person name="Shao J."/>
            <person name="Firmansyah A.P."/>
            <person name="Susilo A.W."/>
            <person name="Rosmana A."/>
            <person name="McMahon P."/>
            <person name="Junaid M."/>
            <person name="Guest D."/>
            <person name="Kheng T.Y."/>
            <person name="Meinhardt L.W."/>
            <person name="Bailey B.A."/>
        </authorList>
    </citation>
    <scope>NUCLEOTIDE SEQUENCE [LARGE SCALE GENOMIC DNA]</scope>
    <source>
        <strain evidence="9 10">CT2</strain>
    </source>
</reference>
<feature type="binding site" evidence="6">
    <location>
        <position position="1281"/>
    </location>
    <ligand>
        <name>Mg(2+)</name>
        <dbReference type="ChEBI" id="CHEBI:18420"/>
    </ligand>
</feature>
<dbReference type="Gene3D" id="2.40.50.690">
    <property type="match status" value="1"/>
</dbReference>
<feature type="region of interest" description="Disordered" evidence="7">
    <location>
        <begin position="240"/>
        <end position="282"/>
    </location>
</feature>
<dbReference type="InterPro" id="IPR022966">
    <property type="entry name" value="RNase_II/R_CS"/>
</dbReference>
<dbReference type="PANTHER" id="PTHR23355:SF9">
    <property type="entry name" value="DIS3-LIKE EXONUCLEASE 2"/>
    <property type="match status" value="1"/>
</dbReference>
<comment type="cofactor">
    <cofactor evidence="6">
        <name>Mg(2+)</name>
        <dbReference type="ChEBI" id="CHEBI:18420"/>
    </cofactor>
    <cofactor evidence="6">
        <name>Mn(2+)</name>
        <dbReference type="ChEBI" id="CHEBI:29035"/>
    </cofactor>
</comment>
<feature type="compositionally biased region" description="Low complexity" evidence="7">
    <location>
        <begin position="363"/>
        <end position="393"/>
    </location>
</feature>
<feature type="region of interest" description="Disordered" evidence="7">
    <location>
        <begin position="494"/>
        <end position="613"/>
    </location>
</feature>
<organism evidence="9 10">
    <name type="scientific">Ceratobasidium theobromae</name>
    <dbReference type="NCBI Taxonomy" id="1582974"/>
    <lineage>
        <taxon>Eukaryota</taxon>
        <taxon>Fungi</taxon>
        <taxon>Dikarya</taxon>
        <taxon>Basidiomycota</taxon>
        <taxon>Agaricomycotina</taxon>
        <taxon>Agaricomycetes</taxon>
        <taxon>Cantharellales</taxon>
        <taxon>Ceratobasidiaceae</taxon>
        <taxon>Ceratobasidium</taxon>
    </lineage>
</organism>
<keyword evidence="6" id="KW-0540">Nuclease</keyword>
<evidence type="ECO:0000313" key="9">
    <source>
        <dbReference type="EMBL" id="KAB5595333.1"/>
    </source>
</evidence>
<feature type="compositionally biased region" description="Low complexity" evidence="7">
    <location>
        <begin position="495"/>
        <end position="505"/>
    </location>
</feature>
<dbReference type="InterPro" id="IPR012340">
    <property type="entry name" value="NA-bd_OB-fold"/>
</dbReference>
<dbReference type="InterPro" id="IPR028591">
    <property type="entry name" value="DIS3L2"/>
</dbReference>
<keyword evidence="6" id="KW-0269">Exonuclease</keyword>
<dbReference type="Gene3D" id="2.40.50.700">
    <property type="match status" value="1"/>
</dbReference>
<evidence type="ECO:0000259" key="8">
    <source>
        <dbReference type="SMART" id="SM00955"/>
    </source>
</evidence>
<evidence type="ECO:0000256" key="4">
    <source>
        <dbReference type="ARBA" id="ARBA00022842"/>
    </source>
</evidence>
<dbReference type="InterPro" id="IPR050180">
    <property type="entry name" value="RNR_Ribonuclease"/>
</dbReference>
<feature type="region of interest" description="Disordered" evidence="7">
    <location>
        <begin position="1041"/>
        <end position="1072"/>
    </location>
</feature>
<name>A0A5N5QUW3_9AGAM</name>
<dbReference type="GO" id="GO:0003723">
    <property type="term" value="F:RNA binding"/>
    <property type="evidence" value="ECO:0007669"/>
    <property type="project" value="UniProtKB-KW"/>
</dbReference>
<feature type="region of interest" description="Disordered" evidence="7">
    <location>
        <begin position="317"/>
        <end position="480"/>
    </location>
</feature>
<feature type="domain" description="RNB" evidence="8">
    <location>
        <begin position="1260"/>
        <end position="1598"/>
    </location>
</feature>
<comment type="function">
    <text evidence="6">3'-5'-exoribonuclease that specifically recognizes RNAs polyuridylated at their 3' end and mediates their degradation. Component of an exosome-independent RNA degradation pathway that mediates degradation of cytoplasmic mRNAs that have been deadenylated and subsequently uridylated at their 3'.</text>
</comment>
<comment type="caution">
    <text evidence="9">The sequence shown here is derived from an EMBL/GenBank/DDBJ whole genome shotgun (WGS) entry which is preliminary data.</text>
</comment>
<dbReference type="EC" id="3.1.13.-" evidence="6"/>
<dbReference type="InterPro" id="IPR041093">
    <property type="entry name" value="Dis3l2-like_C"/>
</dbReference>
<dbReference type="Pfam" id="PF00773">
    <property type="entry name" value="RNB"/>
    <property type="match status" value="1"/>
</dbReference>
<feature type="compositionally biased region" description="Basic and acidic residues" evidence="7">
    <location>
        <begin position="1126"/>
        <end position="1146"/>
    </location>
</feature>
<feature type="compositionally biased region" description="Basic residues" evidence="7">
    <location>
        <begin position="243"/>
        <end position="255"/>
    </location>
</feature>
<dbReference type="PROSITE" id="PS01175">
    <property type="entry name" value="RIBONUCLEASE_II"/>
    <property type="match status" value="1"/>
</dbReference>
<keyword evidence="6" id="KW-0464">Manganese</keyword>
<feature type="compositionally biased region" description="Polar residues" evidence="7">
    <location>
        <begin position="404"/>
        <end position="419"/>
    </location>
</feature>
<dbReference type="SUPFAM" id="SSF52499">
    <property type="entry name" value="Isochorismatase-like hydrolases"/>
    <property type="match status" value="1"/>
</dbReference>
<dbReference type="EMBL" id="SSOP01000010">
    <property type="protein sequence ID" value="KAB5595333.1"/>
    <property type="molecule type" value="Genomic_DNA"/>
</dbReference>
<dbReference type="PANTHER" id="PTHR23355">
    <property type="entry name" value="RIBONUCLEASE"/>
    <property type="match status" value="1"/>
</dbReference>
<dbReference type="Gene3D" id="3.40.50.850">
    <property type="entry name" value="Isochorismatase-like"/>
    <property type="match status" value="1"/>
</dbReference>
<feature type="binding site" evidence="6">
    <location>
        <position position="1272"/>
    </location>
    <ligand>
        <name>Mg(2+)</name>
        <dbReference type="ChEBI" id="CHEBI:18420"/>
    </ligand>
</feature>
<evidence type="ECO:0000256" key="3">
    <source>
        <dbReference type="ARBA" id="ARBA00022723"/>
    </source>
</evidence>
<dbReference type="GO" id="GO:0000175">
    <property type="term" value="F:3'-5'-RNA exonuclease activity"/>
    <property type="evidence" value="ECO:0007669"/>
    <property type="project" value="UniProtKB-UniRule"/>
</dbReference>
<keyword evidence="3 6" id="KW-0479">Metal-binding</keyword>
<dbReference type="Gene3D" id="2.40.50.140">
    <property type="entry name" value="Nucleic acid-binding proteins"/>
    <property type="match status" value="1"/>
</dbReference>
<dbReference type="HAMAP" id="MF_03045">
    <property type="entry name" value="DIS3L2"/>
    <property type="match status" value="1"/>
</dbReference>
<dbReference type="OrthoDB" id="372421at2759"/>
<sequence>MSRHRTALMLVDIQYDFLPPNGSLAVTNGTDILPTVYDLLDNAHFDAYFASQDYHPVGHVSFASAHPGAEVFTAIEVPRLYSKETTEQMLWPDHCIQGTHGCEIEDGVKNRLEKLKKSGKIVEYIRKSAFADNQYMSFTDLTRLVHTNGIDKLVVVGLATDYCVRATAIDSRKFGLQTEVVQAGVRAVFPENAESSMLHAQMTIETTQGALPVLAGPSGSKLSRWVKRASGSICPQPVPRSFSVHRARSQRRAGRTTRTTELVVSTHAHPGSSILPPPPLRPQRPPALQLLVEQCAVTRIDRNPRKNSRLIRAMADSAAPPAPAPPNGNGNGNKKPNTNNRRRGTINRQPSVNTTGASGNAQPGDSANANGANADTNGSNTNNANNTNSGPGSKPRPTRKHTGPMSQVAMSDGSRPSSTDGKKRDNQRRGNQPVRGQGNNRRGTGRQPSQGGRQQSGDQATPSSESPATVTSPLAQEPAGQRIMERAITDIKPMPSAQAASQQQNPAPPAPQQALSAQGSTLGLNAPVFQPGASVYPTPGAPTDLPPRHRKSASTGSHSSPGSFASPSFASPLQNFSPNLHSMREDVAEEGEIDEASAQYQAQQFQQQGAQPSVGAFSAPRFAALAHQQQQAQAGQQESEVLGPSGRPQLAPTFQFGARRRTATGGPAGGPAITEDDLGFQFPQQQHYQPESQNPSSQQPQAHRRTGSEVSGMLAEQIALQAQIEALQAQQQQLLQQQIATGGVMSTFAGSANLGAGRPMQSHRRIQSQQVPVGGGMNNFGGMQGGPMGSFGGAGLNNALGMGLPAEQNPNMPRGHGRRHSVNVINKSPGGGETLGQFNYSYNQDGYEDGFAPPLVGGHNRQASRSDASWRINGGAGAINNNFGQGSAELAQAQAQLQSLQQFRAAAGGHHQKMPSFSFPNMLPNMMAANMMSFGGGLNVLQQQQQQFQMQLQQQSNQPQRKSLFAPYLPQASLPPLLAAGKLVVGILRVNKRNRSDAYVSTEVLDADIYICGSKDRNRALEGDIVAVELLDVDEVWGTKKEKEEKKRKKEENAAYDVRGAAGRKNDKKKDDVEVEGQGLMLFEDEEVTDEIKPQFAGHVVAVVERMPGQLFSGTLGLLRPSSAATKEKQEAERREREGDRYDEQASKNMERPKIVWFKPTDKRVPLIAIPTEQAPPDFVTNAEAYADKLFVACIKRHPISSLHPFGTLVEELGPIGDVEVETSALLKDCNFPTEEFTENVVKCLPPLPWTIPEREYETRRDFRNERVFTIDPATAKDLDDALHVQVNDDGTYDVGVHITDVSYFVKPNTALDRDARKRATSVYLVQRAVPMLPPTLSEELCSLVPGKERLAFSAVFTMTQDARVIKKWFGRSIIKSAAKLAYPEVQAVIDGGNLAGDNIDPQHSANAIGGDLKVLFNLAKQMRERRIESGTLSIQSLRLKFDLDDTGAPVDCSEELQTEANYVVAEFMILANTSVAQQIAVHLPEQALLRRHEEPIDRRLVAFKERASRLGYDMDTSSAGALQKSLGAVQDPIARRILEVLCSKAMHRAKYFCTGMLDIAKYSHYALAEPLYTHFTSPIRRYADILVHRQLESVLSPSSDVKFMMDRDSVAKVAQQCNIKKDSAKLAQEQSAHLFLCLLISDLTQKYGPVIRQARVVGVLDAAFDVLIPEFGIEKRVHVDQMPIDNHVFEEHSHTLQIYWSTRDVISWLAENSDDEHLKKVKQTAEQHAVKMELTSRSVHDERALFDEDEEDEIIINRTAPPAEAEVEETSKQRKLSKAKAEPQFEGLRRTPAGHRIQDIRELMSVPVIVTADLTKSPPVIKVYSVNPYAEAVPTPSKK</sequence>
<dbReference type="InterPro" id="IPR001900">
    <property type="entry name" value="RNase_II/R"/>
</dbReference>
<proteinExistence type="inferred from homology"/>
<dbReference type="GO" id="GO:0046872">
    <property type="term" value="F:metal ion binding"/>
    <property type="evidence" value="ECO:0007669"/>
    <property type="project" value="UniProtKB-KW"/>
</dbReference>
<dbReference type="GO" id="GO:0000932">
    <property type="term" value="C:P-body"/>
    <property type="evidence" value="ECO:0007669"/>
    <property type="project" value="UniProtKB-SubCell"/>
</dbReference>
<gene>
    <name evidence="9" type="ORF">CTheo_1205</name>
</gene>
<feature type="region of interest" description="Disordered" evidence="7">
    <location>
        <begin position="625"/>
        <end position="652"/>
    </location>
</feature>
<feature type="compositionally biased region" description="Low complexity" evidence="7">
    <location>
        <begin position="625"/>
        <end position="637"/>
    </location>
</feature>
<dbReference type="FunFam" id="2.40.50.690:FF:000001">
    <property type="entry name" value="Cell wall biogenesis protein"/>
    <property type="match status" value="1"/>
</dbReference>
<accession>A0A5N5QUW3</accession>
<feature type="compositionally biased region" description="Polar residues" evidence="7">
    <location>
        <begin position="460"/>
        <end position="474"/>
    </location>
</feature>
<dbReference type="InterPro" id="IPR000868">
    <property type="entry name" value="Isochorismatase-like_dom"/>
</dbReference>
<feature type="compositionally biased region" description="Low complexity" evidence="7">
    <location>
        <begin position="689"/>
        <end position="701"/>
    </location>
</feature>
<keyword evidence="5 6" id="KW-0694">RNA-binding</keyword>
<keyword evidence="6" id="KW-0378">Hydrolase</keyword>
<feature type="region of interest" description="Disordered" evidence="7">
    <location>
        <begin position="1763"/>
        <end position="1784"/>
    </location>
</feature>
<feature type="site" description="Important for catalytic activity" evidence="6">
    <location>
        <position position="1280"/>
    </location>
</feature>
<evidence type="ECO:0000313" key="10">
    <source>
        <dbReference type="Proteomes" id="UP000383932"/>
    </source>
</evidence>
<protein>
    <recommendedName>
        <fullName evidence="6">DIS3-like exonuclease 2</fullName>
        <ecNumber evidence="6">3.1.13.-</ecNumber>
    </recommendedName>
</protein>
<dbReference type="GO" id="GO:1990074">
    <property type="term" value="P:polyuridylation-dependent mRNA catabolic process"/>
    <property type="evidence" value="ECO:0007669"/>
    <property type="project" value="UniProtKB-UniRule"/>
</dbReference>
<dbReference type="InterPro" id="IPR041505">
    <property type="entry name" value="Dis3_CSD2"/>
</dbReference>
<evidence type="ECO:0000256" key="2">
    <source>
        <dbReference type="ARBA" id="ARBA00022490"/>
    </source>
</evidence>
<evidence type="ECO:0000256" key="6">
    <source>
        <dbReference type="HAMAP-Rule" id="MF_03045"/>
    </source>
</evidence>
<dbReference type="Pfam" id="PF00857">
    <property type="entry name" value="Isochorismatase"/>
    <property type="match status" value="1"/>
</dbReference>
<keyword evidence="4 6" id="KW-0460">Magnesium</keyword>
<dbReference type="Pfam" id="PF17877">
    <property type="entry name" value="Dis3l2_C_term"/>
    <property type="match status" value="1"/>
</dbReference>
<evidence type="ECO:0000256" key="7">
    <source>
        <dbReference type="SAM" id="MobiDB-lite"/>
    </source>
</evidence>
<dbReference type="FunFam" id="2.40.50.700:FF:000002">
    <property type="entry name" value="Cell wall biogenesis protein"/>
    <property type="match status" value="1"/>
</dbReference>
<dbReference type="GO" id="GO:0000956">
    <property type="term" value="P:nuclear-transcribed mRNA catabolic process"/>
    <property type="evidence" value="ECO:0007669"/>
    <property type="project" value="UniProtKB-UniRule"/>
</dbReference>